<sequence>MLEDDLIDLYNLLIEEQQIKSNMAHIKNELLDVKDSVEEVKERLLGDMKTIGHNIIKYKNMSVALTSKPEKIKPNKDELADNIDVIIRSDREDVVKREMIMSLLKPQPSGQYSYCLKIKLNKK</sequence>
<dbReference type="Proteomes" id="UP000203898">
    <property type="component" value="Segment"/>
</dbReference>
<dbReference type="KEGG" id="vg:26683646"/>
<dbReference type="RefSeq" id="YP_009640089.1">
    <property type="nucleotide sequence ID" value="NC_011335.1"/>
</dbReference>
<organism evidence="1 2">
    <name type="scientific">Diadromus pulchellus ascovirus 4a</name>
    <dbReference type="NCBI Taxonomy" id="158683"/>
    <lineage>
        <taxon>Viruses</taxon>
        <taxon>Varidnaviria</taxon>
        <taxon>Bamfordvirae</taxon>
        <taxon>Nucleocytoviricota</taxon>
        <taxon>Megaviricetes</taxon>
        <taxon>Pimascovirales</taxon>
        <taxon>Pimascovirales incertae sedis</taxon>
        <taxon>Ascoviridae</taxon>
        <taxon>Toursvirus</taxon>
        <taxon>Toursvirus dptv1a</taxon>
    </lineage>
</organism>
<proteinExistence type="predicted"/>
<reference evidence="1 2" key="1">
    <citation type="journal article" date="2009" name="PLoS ONE">
        <title>Symbiotic virus at the evolutionary intersection of three types of large DNA viruses; iridoviruses, ascoviruses, and ichnoviruses.</title>
        <authorList>
            <person name="Bigot Y."/>
            <person name="Renault S."/>
            <person name="Nicolas J."/>
            <person name="Moundras C."/>
            <person name="Demattei M.V."/>
            <person name="Samain S."/>
            <person name="Bideshi D.K."/>
            <person name="Federici B.A."/>
        </authorList>
    </citation>
    <scope>NUCLEOTIDE SEQUENCE [LARGE SCALE GENOMIC DNA]</scope>
</reference>
<name>F2NZ30_9VIRU</name>
<dbReference type="GeneID" id="26683646"/>
<keyword evidence="2" id="KW-1185">Reference proteome</keyword>
<protein>
    <submittedName>
        <fullName evidence="1">Complete DpAV4 genome</fullName>
    </submittedName>
</protein>
<evidence type="ECO:0000313" key="2">
    <source>
        <dbReference type="Proteomes" id="UP000203898"/>
    </source>
</evidence>
<dbReference type="EMBL" id="CU469068">
    <property type="protein sequence ID" value="CCA61458.1"/>
    <property type="molecule type" value="Genomic_DNA"/>
</dbReference>
<evidence type="ECO:0000313" key="1">
    <source>
        <dbReference type="EMBL" id="CCA61458.1"/>
    </source>
</evidence>
<accession>F2NZ30</accession>